<dbReference type="AlphaFoldDB" id="A0A9N9S4Q6"/>
<dbReference type="OrthoDB" id="676979at2759"/>
<reference evidence="6" key="1">
    <citation type="submission" date="2022-01" db="EMBL/GenBank/DDBJ databases">
        <authorList>
            <person name="King R."/>
        </authorList>
    </citation>
    <scope>NUCLEOTIDE SEQUENCE</scope>
</reference>
<feature type="coiled-coil region" evidence="4">
    <location>
        <begin position="640"/>
        <end position="671"/>
    </location>
</feature>
<proteinExistence type="predicted"/>
<keyword evidence="3" id="KW-0677">Repeat</keyword>
<keyword evidence="2 5" id="KW-0732">Signal</keyword>
<evidence type="ECO:0000313" key="6">
    <source>
        <dbReference type="EMBL" id="CAG9810327.1"/>
    </source>
</evidence>
<dbReference type="PANTHER" id="PTHR24369:SF210">
    <property type="entry name" value="CHAOPTIN-RELATED"/>
    <property type="match status" value="1"/>
</dbReference>
<sequence>MDRTVVVFIHLLIIIGTTASTDISCKFSISNDISIVGHLYQCSVDDDPMITTHESAKLTSVNGNHTDLKSNDNVTGFYAINKNIQHFPQNLDTFFPNLKLISIWACGLTEVHQNDLKNLTNLIYFDLISNGIEVIEEGLFEYNPKLEAVGLIDSSIVHIDHKVFDGLSHLKYLWLGGIPCLDINVNNSSEMVKEAIKVLKYNCTNSEVLVLEEEIEELKSEVKNLNLKDFGGKIKNDSDFGGKNKNDSYFGGKIKIDSDFGEKIKNDSNFGGKNKNDSNFGAQTVNLSEKFESFAIKYQNFDNSFKNSKFSSFRPLNQKYTDLNSSLNCTNCTQIISKVGILDDNLTILDKKIAARFEDLKFSQCGVKKFIIETKQSQNSIKSLIIEIKQKQLATVNGIMASSDDFVKKLAQLQTNQNKAKDSLSWAINQVKNKVGEIAKLQVASVPQIRALINNLTSSQDYFSWYKLNEVKIGQNEVKDLIKSKLNEHKYMINELKTSIIDELKLEHAENQKNLTQISLFFELTSKVDDLQLSMTQLSQVQNDTFEMLENQRLDQETYKISPNEALNAIEELKIAMNASMEVVAVSFEDLKATQETIVSSNEKIQQSLDDLVAKLSESTQSTSTPTQDNEINSYEDKFMIFEEKMSKKFEQNLKEAEERLMAKFEEVLEEKLGSILDKNLKR</sequence>
<evidence type="ECO:0000313" key="7">
    <source>
        <dbReference type="Proteomes" id="UP001153620"/>
    </source>
</evidence>
<dbReference type="InterPro" id="IPR050541">
    <property type="entry name" value="LRR_TM_domain-containing"/>
</dbReference>
<dbReference type="Proteomes" id="UP001153620">
    <property type="component" value="Chromosome 4"/>
</dbReference>
<dbReference type="GO" id="GO:0005886">
    <property type="term" value="C:plasma membrane"/>
    <property type="evidence" value="ECO:0007669"/>
    <property type="project" value="TreeGrafter"/>
</dbReference>
<dbReference type="SUPFAM" id="SSF52058">
    <property type="entry name" value="L domain-like"/>
    <property type="match status" value="1"/>
</dbReference>
<feature type="coiled-coil region" evidence="4">
    <location>
        <begin position="201"/>
        <end position="228"/>
    </location>
</feature>
<protein>
    <submittedName>
        <fullName evidence="6">Uncharacterized protein</fullName>
    </submittedName>
</protein>
<evidence type="ECO:0000256" key="3">
    <source>
        <dbReference type="ARBA" id="ARBA00022737"/>
    </source>
</evidence>
<evidence type="ECO:0000256" key="2">
    <source>
        <dbReference type="ARBA" id="ARBA00022729"/>
    </source>
</evidence>
<feature type="chain" id="PRO_5040352581" evidence="5">
    <location>
        <begin position="21"/>
        <end position="683"/>
    </location>
</feature>
<dbReference type="Gene3D" id="3.80.10.10">
    <property type="entry name" value="Ribonuclease Inhibitor"/>
    <property type="match status" value="1"/>
</dbReference>
<reference evidence="6" key="2">
    <citation type="submission" date="2022-10" db="EMBL/GenBank/DDBJ databases">
        <authorList>
            <consortium name="ENA_rothamsted_submissions"/>
            <consortium name="culmorum"/>
            <person name="King R."/>
        </authorList>
    </citation>
    <scope>NUCLEOTIDE SEQUENCE</scope>
</reference>
<dbReference type="PANTHER" id="PTHR24369">
    <property type="entry name" value="ANTIGEN BSP, PUTATIVE-RELATED"/>
    <property type="match status" value="1"/>
</dbReference>
<evidence type="ECO:0000256" key="1">
    <source>
        <dbReference type="ARBA" id="ARBA00022614"/>
    </source>
</evidence>
<name>A0A9N9S4Q6_9DIPT</name>
<keyword evidence="4" id="KW-0175">Coiled coil</keyword>
<dbReference type="InterPro" id="IPR032675">
    <property type="entry name" value="LRR_dom_sf"/>
</dbReference>
<feature type="signal peptide" evidence="5">
    <location>
        <begin position="1"/>
        <end position="20"/>
    </location>
</feature>
<evidence type="ECO:0000256" key="4">
    <source>
        <dbReference type="SAM" id="Coils"/>
    </source>
</evidence>
<keyword evidence="1" id="KW-0433">Leucine-rich repeat</keyword>
<evidence type="ECO:0000256" key="5">
    <source>
        <dbReference type="SAM" id="SignalP"/>
    </source>
</evidence>
<dbReference type="EMBL" id="OU895880">
    <property type="protein sequence ID" value="CAG9810327.1"/>
    <property type="molecule type" value="Genomic_DNA"/>
</dbReference>
<organism evidence="6 7">
    <name type="scientific">Chironomus riparius</name>
    <dbReference type="NCBI Taxonomy" id="315576"/>
    <lineage>
        <taxon>Eukaryota</taxon>
        <taxon>Metazoa</taxon>
        <taxon>Ecdysozoa</taxon>
        <taxon>Arthropoda</taxon>
        <taxon>Hexapoda</taxon>
        <taxon>Insecta</taxon>
        <taxon>Pterygota</taxon>
        <taxon>Neoptera</taxon>
        <taxon>Endopterygota</taxon>
        <taxon>Diptera</taxon>
        <taxon>Nematocera</taxon>
        <taxon>Chironomoidea</taxon>
        <taxon>Chironomidae</taxon>
        <taxon>Chironominae</taxon>
        <taxon>Chironomus</taxon>
    </lineage>
</organism>
<accession>A0A9N9S4Q6</accession>
<gene>
    <name evidence="6" type="ORF">CHIRRI_LOCUS13144</name>
</gene>
<keyword evidence="7" id="KW-1185">Reference proteome</keyword>